<dbReference type="GO" id="GO:0032259">
    <property type="term" value="P:methylation"/>
    <property type="evidence" value="ECO:0007669"/>
    <property type="project" value="UniProtKB-KW"/>
</dbReference>
<gene>
    <name evidence="6" type="ORF">LCGC14_0646690</name>
</gene>
<dbReference type="PROSITE" id="PS00092">
    <property type="entry name" value="N6_MTASE"/>
    <property type="match status" value="1"/>
</dbReference>
<comment type="similarity">
    <text evidence="1">Belongs to the N(4)/N(6)-methyltransferase family.</text>
</comment>
<dbReference type="GO" id="GO:0005737">
    <property type="term" value="C:cytoplasm"/>
    <property type="evidence" value="ECO:0007669"/>
    <property type="project" value="TreeGrafter"/>
</dbReference>
<accession>A0A0F9QXL7</accession>
<proteinExistence type="inferred from homology"/>
<dbReference type="InterPro" id="IPR002052">
    <property type="entry name" value="DNA_methylase_N6_adenine_CS"/>
</dbReference>
<evidence type="ECO:0000256" key="2">
    <source>
        <dbReference type="ARBA" id="ARBA00022603"/>
    </source>
</evidence>
<dbReference type="InterPro" id="IPR002941">
    <property type="entry name" value="DNA_methylase_N4/N6"/>
</dbReference>
<dbReference type="InterPro" id="IPR029063">
    <property type="entry name" value="SAM-dependent_MTases_sf"/>
</dbReference>
<dbReference type="AlphaFoldDB" id="A0A0F9QXL7"/>
<keyword evidence="4" id="KW-0949">S-adenosyl-L-methionine</keyword>
<dbReference type="Pfam" id="PF01555">
    <property type="entry name" value="N6_N4_Mtase"/>
    <property type="match status" value="1"/>
</dbReference>
<feature type="domain" description="DNA methylase N-4/N-6" evidence="5">
    <location>
        <begin position="15"/>
        <end position="271"/>
    </location>
</feature>
<dbReference type="GO" id="GO:0003677">
    <property type="term" value="F:DNA binding"/>
    <property type="evidence" value="ECO:0007669"/>
    <property type="project" value="InterPro"/>
</dbReference>
<dbReference type="PRINTS" id="PR00506">
    <property type="entry name" value="D21N6MTFRASE"/>
</dbReference>
<dbReference type="SUPFAM" id="SSF53335">
    <property type="entry name" value="S-adenosyl-L-methionine-dependent methyltransferases"/>
    <property type="match status" value="1"/>
</dbReference>
<name>A0A0F9QXL7_9ZZZZ</name>
<protein>
    <recommendedName>
        <fullName evidence="5">DNA methylase N-4/N-6 domain-containing protein</fullName>
    </recommendedName>
</protein>
<evidence type="ECO:0000259" key="5">
    <source>
        <dbReference type="Pfam" id="PF01555"/>
    </source>
</evidence>
<keyword evidence="3" id="KW-0808">Transferase</keyword>
<feature type="non-terminal residue" evidence="6">
    <location>
        <position position="1"/>
    </location>
</feature>
<reference evidence="6" key="1">
    <citation type="journal article" date="2015" name="Nature">
        <title>Complex archaea that bridge the gap between prokaryotes and eukaryotes.</title>
        <authorList>
            <person name="Spang A."/>
            <person name="Saw J.H."/>
            <person name="Jorgensen S.L."/>
            <person name="Zaremba-Niedzwiedzka K."/>
            <person name="Martijn J."/>
            <person name="Lind A.E."/>
            <person name="van Eijk R."/>
            <person name="Schleper C."/>
            <person name="Guy L."/>
            <person name="Ettema T.J."/>
        </authorList>
    </citation>
    <scope>NUCLEOTIDE SEQUENCE</scope>
</reference>
<evidence type="ECO:0000256" key="4">
    <source>
        <dbReference type="ARBA" id="ARBA00022691"/>
    </source>
</evidence>
<keyword evidence="2" id="KW-0489">Methyltransferase</keyword>
<dbReference type="GO" id="GO:0008170">
    <property type="term" value="F:N-methyltransferase activity"/>
    <property type="evidence" value="ECO:0007669"/>
    <property type="project" value="InterPro"/>
</dbReference>
<comment type="caution">
    <text evidence="6">The sequence shown here is derived from an EMBL/GenBank/DDBJ whole genome shotgun (WGS) entry which is preliminary data.</text>
</comment>
<dbReference type="Gene3D" id="3.40.50.150">
    <property type="entry name" value="Vaccinia Virus protein VP39"/>
    <property type="match status" value="1"/>
</dbReference>
<sequence>KSIMNLLLTQFENQISLIFIDPPFATGGDFNLKIQIGEDGKVFNITSYSDKWKDGISSYLKFLKERIVLMKKLLKSNGSIYIHLDWHSSHHVKLMMDEIFGSSNFRNDIVWAYPAASAKTRRFFIRSYDNILFYSKSDDYVFNDDTNIYMEYSNRVKNALKKDEQGVFYYRGGSHDGKKLSRKVYVEQNGIFPRDVWNDIPYIRANTNEYQGFSTQKPERLLKRIILASTNETDIVADFFCGSGTTLAVSEKLGRRWIGSDLNMQAIHISRKRILNINFSNDLLNWKKKYGKKPLPFQILGLEEKTDDWQKKLELILHNHLKKTTHLKEGHQNQDPPEIGLKIHKNNNLVKIELVDYINTYNRIISEDLEKKIRSFSDWIDYWAIDYEYRDQKFNNTWISFRTPKMRKIKLISDHYLYEKAGIYHLCVKLIDIFGIETQKSVEIII</sequence>
<evidence type="ECO:0000313" key="6">
    <source>
        <dbReference type="EMBL" id="KKN49065.1"/>
    </source>
</evidence>
<dbReference type="InterPro" id="IPR002295">
    <property type="entry name" value="N4/N6-MTase_EcoPI_Mod-like"/>
</dbReference>
<dbReference type="PANTHER" id="PTHR13370:SF24">
    <property type="entry name" value="TYPE III RESTRICTION-MODIFICATION ENZYME STYLTI MOD SUBUNIT"/>
    <property type="match status" value="1"/>
</dbReference>
<evidence type="ECO:0000256" key="1">
    <source>
        <dbReference type="ARBA" id="ARBA00006594"/>
    </source>
</evidence>
<evidence type="ECO:0000256" key="3">
    <source>
        <dbReference type="ARBA" id="ARBA00022679"/>
    </source>
</evidence>
<dbReference type="EMBL" id="LAZR01001187">
    <property type="protein sequence ID" value="KKN49065.1"/>
    <property type="molecule type" value="Genomic_DNA"/>
</dbReference>
<dbReference type="PANTHER" id="PTHR13370">
    <property type="entry name" value="RNA METHYLASE-RELATED"/>
    <property type="match status" value="1"/>
</dbReference>
<organism evidence="6">
    <name type="scientific">marine sediment metagenome</name>
    <dbReference type="NCBI Taxonomy" id="412755"/>
    <lineage>
        <taxon>unclassified sequences</taxon>
        <taxon>metagenomes</taxon>
        <taxon>ecological metagenomes</taxon>
    </lineage>
</organism>